<evidence type="ECO:0000256" key="1">
    <source>
        <dbReference type="SAM" id="Phobius"/>
    </source>
</evidence>
<accession>A0A6U5IZJ3</accession>
<name>A0A6U5IZJ3_9STRA</name>
<keyword evidence="1" id="KW-0472">Membrane</keyword>
<organism evidence="3">
    <name type="scientific">Corethron hystrix</name>
    <dbReference type="NCBI Taxonomy" id="216773"/>
    <lineage>
        <taxon>Eukaryota</taxon>
        <taxon>Sar</taxon>
        <taxon>Stramenopiles</taxon>
        <taxon>Ochrophyta</taxon>
        <taxon>Bacillariophyta</taxon>
        <taxon>Coscinodiscophyceae</taxon>
        <taxon>Corethrophycidae</taxon>
        <taxon>Corethrales</taxon>
        <taxon>Corethraceae</taxon>
        <taxon>Corethron</taxon>
    </lineage>
</organism>
<dbReference type="InterPro" id="IPR006311">
    <property type="entry name" value="TAT_signal"/>
</dbReference>
<dbReference type="PROSITE" id="PS51318">
    <property type="entry name" value="TAT"/>
    <property type="match status" value="1"/>
</dbReference>
<keyword evidence="1" id="KW-0812">Transmembrane</keyword>
<keyword evidence="1" id="KW-1133">Transmembrane helix</keyword>
<evidence type="ECO:0000313" key="2">
    <source>
        <dbReference type="EMBL" id="CAD8893386.1"/>
    </source>
</evidence>
<dbReference type="AlphaFoldDB" id="A0A6U5IZJ3"/>
<dbReference type="EMBL" id="HBFR01028384">
    <property type="protein sequence ID" value="CAD8893392.1"/>
    <property type="molecule type" value="Transcribed_RNA"/>
</dbReference>
<gene>
    <name evidence="2" type="ORF">CHYS00102_LOCUS20595</name>
    <name evidence="3" type="ORF">CHYS00102_LOCUS20601</name>
</gene>
<proteinExistence type="predicted"/>
<evidence type="ECO:0000313" key="3">
    <source>
        <dbReference type="EMBL" id="CAD8893392.1"/>
    </source>
</evidence>
<protein>
    <submittedName>
        <fullName evidence="3">Uncharacterized protein</fullName>
    </submittedName>
</protein>
<feature type="transmembrane region" description="Helical" evidence="1">
    <location>
        <begin position="635"/>
        <end position="654"/>
    </location>
</feature>
<reference evidence="3" key="1">
    <citation type="submission" date="2021-01" db="EMBL/GenBank/DDBJ databases">
        <authorList>
            <person name="Corre E."/>
            <person name="Pelletier E."/>
            <person name="Niang G."/>
            <person name="Scheremetjew M."/>
            <person name="Finn R."/>
            <person name="Kale V."/>
            <person name="Holt S."/>
            <person name="Cochrane G."/>
            <person name="Meng A."/>
            <person name="Brown T."/>
            <person name="Cohen L."/>
        </authorList>
    </citation>
    <scope>NUCLEOTIDE SEQUENCE</scope>
    <source>
        <strain evidence="3">308</strain>
    </source>
</reference>
<sequence>MSPGIICPRGRALMLMSSESEDDSTNRRIFLRTAATASTAAVASGIFCDAAVAMSTPTQQLRWLPDPINPRRNGLPLTTPESVYPLKFVTYLSRFLLNFDRSCRRWWFASAGKIDKELGAEAVALERERQFGAFAASVEVGLRDYLDREGPNRLLQNLLTKYGSEGYIAVDYGSRSARESMEARRQIALLFGLMEASDMQPVEALTGLLAVIENATIVEVDVEDGGSGYAPGYGSPRVYFPPPEAGAGNIVVGGKQGKEQTPVGVVGEKFRMASGTAIMRPSGAILRIDLINHGSGYTKAPLVTVSPPKNIDGYVNSRSAQATATLFTRGANKGKIMRIDLIDGGMGYVEDEKIEVKVELPEGRVFDERGTQAVAKAIMELKVGSIEITDGGSGYAAERPLLLGVDPPPITARVNLNDKLVFLTNREIAERAANKNDSGQCVGRGCYDRNVIAYAYAGSNRTSYAAARNEQDSTWLERMEAAVEGKDYIGETAKFRAYAVNVGDKKNVRGMGATSDGGPTAGSVIELPFWTGESSASSRLLALLPSGVGLVFDRKVKRYILMNGDNSSSLRQVTPSSTNILQPIEFYFGPRGRNPIERQKKLDLSTTLRISASGAICASVVHTALTPIDVVKTKVMNTIFTLALIIFLLSNNYFSLNLHFFNFRCKPTQLNILILSGV</sequence>
<dbReference type="EMBL" id="HBFR01028377">
    <property type="protein sequence ID" value="CAD8893386.1"/>
    <property type="molecule type" value="Transcribed_RNA"/>
</dbReference>